<organism evidence="1 2">
    <name type="scientific">Morella rubra</name>
    <name type="common">Chinese bayberry</name>
    <dbReference type="NCBI Taxonomy" id="262757"/>
    <lineage>
        <taxon>Eukaryota</taxon>
        <taxon>Viridiplantae</taxon>
        <taxon>Streptophyta</taxon>
        <taxon>Embryophyta</taxon>
        <taxon>Tracheophyta</taxon>
        <taxon>Spermatophyta</taxon>
        <taxon>Magnoliopsida</taxon>
        <taxon>eudicotyledons</taxon>
        <taxon>Gunneridae</taxon>
        <taxon>Pentapetalae</taxon>
        <taxon>rosids</taxon>
        <taxon>fabids</taxon>
        <taxon>Fagales</taxon>
        <taxon>Myricaceae</taxon>
        <taxon>Morella</taxon>
    </lineage>
</organism>
<dbReference type="Proteomes" id="UP000516437">
    <property type="component" value="Chromosome 2"/>
</dbReference>
<gene>
    <name evidence="1" type="ORF">CJ030_MR2G004485</name>
</gene>
<name>A0A6A1WJI2_9ROSI</name>
<comment type="caution">
    <text evidence="1">The sequence shown here is derived from an EMBL/GenBank/DDBJ whole genome shotgun (WGS) entry which is preliminary data.</text>
</comment>
<dbReference type="EMBL" id="RXIC02000020">
    <property type="protein sequence ID" value="KAB1224017.1"/>
    <property type="molecule type" value="Genomic_DNA"/>
</dbReference>
<sequence>MSALNNCSQMQNSKQMPWFSSLIQLQTPFPFCAINFHNPKVFSPVTPLRLNQAAPQPLCIISNPHISKYSP</sequence>
<protein>
    <submittedName>
        <fullName evidence="1">Uncharacterized protein</fullName>
    </submittedName>
</protein>
<keyword evidence="2" id="KW-1185">Reference proteome</keyword>
<dbReference type="AlphaFoldDB" id="A0A6A1WJI2"/>
<evidence type="ECO:0000313" key="2">
    <source>
        <dbReference type="Proteomes" id="UP000516437"/>
    </source>
</evidence>
<proteinExistence type="predicted"/>
<reference evidence="1 2" key="1">
    <citation type="journal article" date="2019" name="Plant Biotechnol. J.">
        <title>The red bayberry genome and genetic basis of sex determination.</title>
        <authorList>
            <person name="Jia H.M."/>
            <person name="Jia H.J."/>
            <person name="Cai Q.L."/>
            <person name="Wang Y."/>
            <person name="Zhao H.B."/>
            <person name="Yang W.F."/>
            <person name="Wang G.Y."/>
            <person name="Li Y.H."/>
            <person name="Zhan D.L."/>
            <person name="Shen Y.T."/>
            <person name="Niu Q.F."/>
            <person name="Chang L."/>
            <person name="Qiu J."/>
            <person name="Zhao L."/>
            <person name="Xie H.B."/>
            <person name="Fu W.Y."/>
            <person name="Jin J."/>
            <person name="Li X.W."/>
            <person name="Jiao Y."/>
            <person name="Zhou C.C."/>
            <person name="Tu T."/>
            <person name="Chai C.Y."/>
            <person name="Gao J.L."/>
            <person name="Fan L.J."/>
            <person name="van de Weg E."/>
            <person name="Wang J.Y."/>
            <person name="Gao Z.S."/>
        </authorList>
    </citation>
    <scope>NUCLEOTIDE SEQUENCE [LARGE SCALE GENOMIC DNA]</scope>
    <source>
        <tissue evidence="1">Leaves</tissue>
    </source>
</reference>
<evidence type="ECO:0000313" key="1">
    <source>
        <dbReference type="EMBL" id="KAB1224017.1"/>
    </source>
</evidence>
<accession>A0A6A1WJI2</accession>